<dbReference type="GO" id="GO:0003676">
    <property type="term" value="F:nucleic acid binding"/>
    <property type="evidence" value="ECO:0007669"/>
    <property type="project" value="InterPro"/>
</dbReference>
<dbReference type="Gramene" id="QL03p014337:mrna">
    <property type="protein sequence ID" value="QL03p014337:mrna:CDS:1"/>
    <property type="gene ID" value="QL03p014337"/>
</dbReference>
<name>A0A7N2L5D3_QUELO</name>
<accession>A0A7N2L5D3</accession>
<dbReference type="Proteomes" id="UP000594261">
    <property type="component" value="Chromosome 3"/>
</dbReference>
<keyword evidence="2" id="KW-1185">Reference proteome</keyword>
<dbReference type="InterPro" id="IPR036397">
    <property type="entry name" value="RNaseH_sf"/>
</dbReference>
<reference evidence="1 2" key="1">
    <citation type="journal article" date="2016" name="G3 (Bethesda)">
        <title>First Draft Assembly and Annotation of the Genome of a California Endemic Oak Quercus lobata Nee (Fagaceae).</title>
        <authorList>
            <person name="Sork V.L."/>
            <person name="Fitz-Gibbon S.T."/>
            <person name="Puiu D."/>
            <person name="Crepeau M."/>
            <person name="Gugger P.F."/>
            <person name="Sherman R."/>
            <person name="Stevens K."/>
            <person name="Langley C.H."/>
            <person name="Pellegrini M."/>
            <person name="Salzberg S.L."/>
        </authorList>
    </citation>
    <scope>NUCLEOTIDE SEQUENCE [LARGE SCALE GENOMIC DNA]</scope>
    <source>
        <strain evidence="1 2">cv. SW786</strain>
    </source>
</reference>
<dbReference type="Gene3D" id="3.30.420.10">
    <property type="entry name" value="Ribonuclease H-like superfamily/Ribonuclease H"/>
    <property type="match status" value="1"/>
</dbReference>
<dbReference type="EnsemblPlants" id="QL03p014337:mrna">
    <property type="protein sequence ID" value="QL03p014337:mrna:CDS:1"/>
    <property type="gene ID" value="QL03p014337"/>
</dbReference>
<evidence type="ECO:0000313" key="2">
    <source>
        <dbReference type="Proteomes" id="UP000594261"/>
    </source>
</evidence>
<reference evidence="1" key="2">
    <citation type="submission" date="2021-01" db="UniProtKB">
        <authorList>
            <consortium name="EnsemblPlants"/>
        </authorList>
    </citation>
    <scope>IDENTIFICATION</scope>
</reference>
<protein>
    <submittedName>
        <fullName evidence="1">Uncharacterized protein</fullName>
    </submittedName>
</protein>
<dbReference type="AlphaFoldDB" id="A0A7N2L5D3"/>
<evidence type="ECO:0000313" key="1">
    <source>
        <dbReference type="EnsemblPlants" id="QL03p014337:mrna:CDS:1"/>
    </source>
</evidence>
<dbReference type="InParanoid" id="A0A7N2L5D3"/>
<dbReference type="EMBL" id="LRBV02000003">
    <property type="status" value="NOT_ANNOTATED_CDS"/>
    <property type="molecule type" value="Genomic_DNA"/>
</dbReference>
<organism evidence="1 2">
    <name type="scientific">Quercus lobata</name>
    <name type="common">Valley oak</name>
    <dbReference type="NCBI Taxonomy" id="97700"/>
    <lineage>
        <taxon>Eukaryota</taxon>
        <taxon>Viridiplantae</taxon>
        <taxon>Streptophyta</taxon>
        <taxon>Embryophyta</taxon>
        <taxon>Tracheophyta</taxon>
        <taxon>Spermatophyta</taxon>
        <taxon>Magnoliopsida</taxon>
        <taxon>eudicotyledons</taxon>
        <taxon>Gunneridae</taxon>
        <taxon>Pentapetalae</taxon>
        <taxon>rosids</taxon>
        <taxon>fabids</taxon>
        <taxon>Fagales</taxon>
        <taxon>Fagaceae</taxon>
        <taxon>Quercus</taxon>
    </lineage>
</organism>
<proteinExistence type="predicted"/>
<sequence>MAAKFLKKTNIERYGLVELACEVGLDIKESIRECPNWDAEVFSDEEIKYAMHKAYTSYVIGKKLLDMH</sequence>